<reference evidence="1" key="1">
    <citation type="submission" date="2020-05" db="EMBL/GenBank/DDBJ databases">
        <title>WGS assembly of Panicum virgatum.</title>
        <authorList>
            <person name="Lovell J.T."/>
            <person name="Jenkins J."/>
            <person name="Shu S."/>
            <person name="Juenger T.E."/>
            <person name="Schmutz J."/>
        </authorList>
    </citation>
    <scope>NUCLEOTIDE SEQUENCE</scope>
    <source>
        <strain evidence="1">AP13</strain>
    </source>
</reference>
<accession>A0A8T0UZD5</accession>
<comment type="caution">
    <text evidence="1">The sequence shown here is derived from an EMBL/GenBank/DDBJ whole genome shotgun (WGS) entry which is preliminary data.</text>
</comment>
<dbReference type="AlphaFoldDB" id="A0A8T0UZD5"/>
<name>A0A8T0UZD5_PANVG</name>
<dbReference type="Proteomes" id="UP000823388">
    <property type="component" value="Chromosome 3K"/>
</dbReference>
<evidence type="ECO:0000313" key="2">
    <source>
        <dbReference type="Proteomes" id="UP000823388"/>
    </source>
</evidence>
<organism evidence="1 2">
    <name type="scientific">Panicum virgatum</name>
    <name type="common">Blackwell switchgrass</name>
    <dbReference type="NCBI Taxonomy" id="38727"/>
    <lineage>
        <taxon>Eukaryota</taxon>
        <taxon>Viridiplantae</taxon>
        <taxon>Streptophyta</taxon>
        <taxon>Embryophyta</taxon>
        <taxon>Tracheophyta</taxon>
        <taxon>Spermatophyta</taxon>
        <taxon>Magnoliopsida</taxon>
        <taxon>Liliopsida</taxon>
        <taxon>Poales</taxon>
        <taxon>Poaceae</taxon>
        <taxon>PACMAD clade</taxon>
        <taxon>Panicoideae</taxon>
        <taxon>Panicodae</taxon>
        <taxon>Paniceae</taxon>
        <taxon>Panicinae</taxon>
        <taxon>Panicum</taxon>
        <taxon>Panicum sect. Hiantes</taxon>
    </lineage>
</organism>
<gene>
    <name evidence="1" type="ORF">PVAP13_3KG372627</name>
</gene>
<sequence>MAASRHIVKNALVNLHGRPYSDPVCTVEEYVTCHPVLARLPSEGIRLVGEMLGRSFSSVSEPGMKLISSLTTALDDFHKTGICLSRFDDSNLLVSVDSTETLFHPIESNKIERTQNLPPGVFVTPGMAVFPDAGKLKFRDVEFEPSTPAGI</sequence>
<protein>
    <submittedName>
        <fullName evidence="1">Uncharacterized protein</fullName>
    </submittedName>
</protein>
<proteinExistence type="predicted"/>
<keyword evidence="2" id="KW-1185">Reference proteome</keyword>
<dbReference type="EMBL" id="CM029041">
    <property type="protein sequence ID" value="KAG2626596.1"/>
    <property type="molecule type" value="Genomic_DNA"/>
</dbReference>
<evidence type="ECO:0000313" key="1">
    <source>
        <dbReference type="EMBL" id="KAG2626596.1"/>
    </source>
</evidence>